<dbReference type="AlphaFoldDB" id="A0A852RC70"/>
<comment type="caution">
    <text evidence="3">The sequence shown here is derived from an EMBL/GenBank/DDBJ whole genome shotgun (WGS) entry which is preliminary data.</text>
</comment>
<evidence type="ECO:0000256" key="1">
    <source>
        <dbReference type="ARBA" id="ARBA00005953"/>
    </source>
</evidence>
<dbReference type="CDD" id="cd00586">
    <property type="entry name" value="4HBT"/>
    <property type="match status" value="1"/>
</dbReference>
<evidence type="ECO:0000313" key="4">
    <source>
        <dbReference type="Proteomes" id="UP000586095"/>
    </source>
</evidence>
<keyword evidence="4" id="KW-1185">Reference proteome</keyword>
<dbReference type="PANTHER" id="PTHR31793:SF27">
    <property type="entry name" value="NOVEL THIOESTERASE SUPERFAMILY DOMAIN AND SAPOSIN A-TYPE DOMAIN CONTAINING PROTEIN (0610012H03RIK)"/>
    <property type="match status" value="1"/>
</dbReference>
<dbReference type="SUPFAM" id="SSF54637">
    <property type="entry name" value="Thioesterase/thiol ester dehydrase-isomerase"/>
    <property type="match status" value="1"/>
</dbReference>
<proteinExistence type="inferred from homology"/>
<dbReference type="InterPro" id="IPR050563">
    <property type="entry name" value="4-hydroxybenzoyl-CoA_TE"/>
</dbReference>
<dbReference type="Gene3D" id="3.10.129.10">
    <property type="entry name" value="Hotdog Thioesterase"/>
    <property type="match status" value="1"/>
</dbReference>
<evidence type="ECO:0000313" key="3">
    <source>
        <dbReference type="EMBL" id="NYD26480.1"/>
    </source>
</evidence>
<name>A0A852RC70_9MICO</name>
<protein>
    <submittedName>
        <fullName evidence="3">Acyl-CoA thioester hydrolase</fullName>
        <ecNumber evidence="3">3.1.2.-</ecNumber>
    </submittedName>
</protein>
<evidence type="ECO:0000256" key="2">
    <source>
        <dbReference type="ARBA" id="ARBA00022801"/>
    </source>
</evidence>
<sequence length="142" mass="16131">MFETIIHPRVSETDAVGHINNTVVPVWFEAGRRDFFAIFGPPEDFSQWRMIVAGFTVNFEHELTYPAPVTVRTWVERVGNSSLTLHEELHQHGTRCATGRTTYVNVNPATKRSEPLSDAVRLELARHQFDGDHAQHESTAHP</sequence>
<dbReference type="RefSeq" id="WP_185986682.1">
    <property type="nucleotide sequence ID" value="NZ_BAAALZ010000002.1"/>
</dbReference>
<dbReference type="EMBL" id="JACCBD010000001">
    <property type="protein sequence ID" value="NYD26480.1"/>
    <property type="molecule type" value="Genomic_DNA"/>
</dbReference>
<accession>A0A852RC70</accession>
<comment type="similarity">
    <text evidence="1">Belongs to the 4-hydroxybenzoyl-CoA thioesterase family.</text>
</comment>
<dbReference type="InterPro" id="IPR029069">
    <property type="entry name" value="HotDog_dom_sf"/>
</dbReference>
<reference evidence="3 4" key="1">
    <citation type="submission" date="2020-07" db="EMBL/GenBank/DDBJ databases">
        <title>Sequencing the genomes of 1000 actinobacteria strains.</title>
        <authorList>
            <person name="Klenk H.-P."/>
        </authorList>
    </citation>
    <scope>NUCLEOTIDE SEQUENCE [LARGE SCALE GENOMIC DNA]</scope>
    <source>
        <strain evidence="3 4">DSM 17380</strain>
    </source>
</reference>
<dbReference type="PANTHER" id="PTHR31793">
    <property type="entry name" value="4-HYDROXYBENZOYL-COA THIOESTERASE FAMILY MEMBER"/>
    <property type="match status" value="1"/>
</dbReference>
<dbReference type="GO" id="GO:0047617">
    <property type="term" value="F:fatty acyl-CoA hydrolase activity"/>
    <property type="evidence" value="ECO:0007669"/>
    <property type="project" value="TreeGrafter"/>
</dbReference>
<dbReference type="Proteomes" id="UP000586095">
    <property type="component" value="Unassembled WGS sequence"/>
</dbReference>
<gene>
    <name evidence="3" type="ORF">BJ960_001283</name>
</gene>
<dbReference type="Pfam" id="PF13279">
    <property type="entry name" value="4HBT_2"/>
    <property type="match status" value="1"/>
</dbReference>
<dbReference type="EC" id="3.1.2.-" evidence="3"/>
<organism evidence="3 4">
    <name type="scientific">Leucobacter aridicollis</name>
    <dbReference type="NCBI Taxonomy" id="283878"/>
    <lineage>
        <taxon>Bacteria</taxon>
        <taxon>Bacillati</taxon>
        <taxon>Actinomycetota</taxon>
        <taxon>Actinomycetes</taxon>
        <taxon>Micrococcales</taxon>
        <taxon>Microbacteriaceae</taxon>
        <taxon>Leucobacter</taxon>
    </lineage>
</organism>
<keyword evidence="2 3" id="KW-0378">Hydrolase</keyword>